<organism evidence="1 2">
    <name type="scientific">Dendrothele bispora (strain CBS 962.96)</name>
    <dbReference type="NCBI Taxonomy" id="1314807"/>
    <lineage>
        <taxon>Eukaryota</taxon>
        <taxon>Fungi</taxon>
        <taxon>Dikarya</taxon>
        <taxon>Basidiomycota</taxon>
        <taxon>Agaricomycotina</taxon>
        <taxon>Agaricomycetes</taxon>
        <taxon>Agaricomycetidae</taxon>
        <taxon>Agaricales</taxon>
        <taxon>Agaricales incertae sedis</taxon>
        <taxon>Dendrothele</taxon>
    </lineage>
</organism>
<accession>A0A4S8KW79</accession>
<name>A0A4S8KW79_DENBC</name>
<dbReference type="AlphaFoldDB" id="A0A4S8KW79"/>
<evidence type="ECO:0000313" key="2">
    <source>
        <dbReference type="Proteomes" id="UP000297245"/>
    </source>
</evidence>
<sequence>LRFRHAIESYVAKDRELRKYELSEADWKSLMLITEWLKTFRCATTEMSTTKHPMLSKTLAIFRGLQDKIHSILSELPHSADPSLRRGLIDAHCWHTRFYCTEMTPVM</sequence>
<dbReference type="EMBL" id="ML179928">
    <property type="protein sequence ID" value="THU80206.1"/>
    <property type="molecule type" value="Genomic_DNA"/>
</dbReference>
<dbReference type="Proteomes" id="UP000297245">
    <property type="component" value="Unassembled WGS sequence"/>
</dbReference>
<gene>
    <name evidence="1" type="ORF">K435DRAFT_696155</name>
</gene>
<proteinExistence type="predicted"/>
<keyword evidence="2" id="KW-1185">Reference proteome</keyword>
<protein>
    <submittedName>
        <fullName evidence="1">Uncharacterized protein</fullName>
    </submittedName>
</protein>
<dbReference type="OrthoDB" id="1607513at2759"/>
<feature type="non-terminal residue" evidence="1">
    <location>
        <position position="1"/>
    </location>
</feature>
<evidence type="ECO:0000313" key="1">
    <source>
        <dbReference type="EMBL" id="THU80206.1"/>
    </source>
</evidence>
<reference evidence="1 2" key="1">
    <citation type="journal article" date="2019" name="Nat. Ecol. Evol.">
        <title>Megaphylogeny resolves global patterns of mushroom evolution.</title>
        <authorList>
            <person name="Varga T."/>
            <person name="Krizsan K."/>
            <person name="Foldi C."/>
            <person name="Dima B."/>
            <person name="Sanchez-Garcia M."/>
            <person name="Sanchez-Ramirez S."/>
            <person name="Szollosi G.J."/>
            <person name="Szarkandi J.G."/>
            <person name="Papp V."/>
            <person name="Albert L."/>
            <person name="Andreopoulos W."/>
            <person name="Angelini C."/>
            <person name="Antonin V."/>
            <person name="Barry K.W."/>
            <person name="Bougher N.L."/>
            <person name="Buchanan P."/>
            <person name="Buyck B."/>
            <person name="Bense V."/>
            <person name="Catcheside P."/>
            <person name="Chovatia M."/>
            <person name="Cooper J."/>
            <person name="Damon W."/>
            <person name="Desjardin D."/>
            <person name="Finy P."/>
            <person name="Geml J."/>
            <person name="Haridas S."/>
            <person name="Hughes K."/>
            <person name="Justo A."/>
            <person name="Karasinski D."/>
            <person name="Kautmanova I."/>
            <person name="Kiss B."/>
            <person name="Kocsube S."/>
            <person name="Kotiranta H."/>
            <person name="LaButti K.M."/>
            <person name="Lechner B.E."/>
            <person name="Liimatainen K."/>
            <person name="Lipzen A."/>
            <person name="Lukacs Z."/>
            <person name="Mihaltcheva S."/>
            <person name="Morgado L.N."/>
            <person name="Niskanen T."/>
            <person name="Noordeloos M.E."/>
            <person name="Ohm R.A."/>
            <person name="Ortiz-Santana B."/>
            <person name="Ovrebo C."/>
            <person name="Racz N."/>
            <person name="Riley R."/>
            <person name="Savchenko A."/>
            <person name="Shiryaev A."/>
            <person name="Soop K."/>
            <person name="Spirin V."/>
            <person name="Szebenyi C."/>
            <person name="Tomsovsky M."/>
            <person name="Tulloss R.E."/>
            <person name="Uehling J."/>
            <person name="Grigoriev I.V."/>
            <person name="Vagvolgyi C."/>
            <person name="Papp T."/>
            <person name="Martin F.M."/>
            <person name="Miettinen O."/>
            <person name="Hibbett D.S."/>
            <person name="Nagy L.G."/>
        </authorList>
    </citation>
    <scope>NUCLEOTIDE SEQUENCE [LARGE SCALE GENOMIC DNA]</scope>
    <source>
        <strain evidence="1 2">CBS 962.96</strain>
    </source>
</reference>